<dbReference type="Proteomes" id="UP001257948">
    <property type="component" value="Unassembled WGS sequence"/>
</dbReference>
<gene>
    <name evidence="1" type="ORF">RQC66_41625</name>
</gene>
<sequence>MELRHTEPSRVFVATGGGAGLNPNFPCGHGASAISLHLLSTIGGTTEDIGIILPRCAAAHLLGAALAYIKASDGQAAVDEFLAYMNKACDEASAELAGHAADHQAAKAACCEAGYRTQGREHTCRTSNPTA</sequence>
<accession>A0ABU3M776</accession>
<reference evidence="2" key="1">
    <citation type="submission" date="2023-07" db="EMBL/GenBank/DDBJ databases">
        <title>Draft genome sequence of the endophytic actinobacterium Streptomyces justiciae WPN32, a potential antibiotic producer.</title>
        <authorList>
            <person name="Yasawong M."/>
            <person name="Pana W."/>
            <person name="Ganta P."/>
            <person name="Santapan N."/>
            <person name="Songngamsuk T."/>
            <person name="Phatcharaharikarn M."/>
            <person name="Kerdtoob S."/>
            <person name="Nantapong N."/>
        </authorList>
    </citation>
    <scope>NUCLEOTIDE SEQUENCE [LARGE SCALE GENOMIC DNA]</scope>
    <source>
        <strain evidence="2">WPN32</strain>
    </source>
</reference>
<protein>
    <submittedName>
        <fullName evidence="1">Uncharacterized protein</fullName>
    </submittedName>
</protein>
<organism evidence="1 2">
    <name type="scientific">Streptomyces justiciae</name>
    <dbReference type="NCBI Taxonomy" id="2780140"/>
    <lineage>
        <taxon>Bacteria</taxon>
        <taxon>Bacillati</taxon>
        <taxon>Actinomycetota</taxon>
        <taxon>Actinomycetes</taxon>
        <taxon>Kitasatosporales</taxon>
        <taxon>Streptomycetaceae</taxon>
        <taxon>Streptomyces</taxon>
    </lineage>
</organism>
<comment type="caution">
    <text evidence="1">The sequence shown here is derived from an EMBL/GenBank/DDBJ whole genome shotgun (WGS) entry which is preliminary data.</text>
</comment>
<evidence type="ECO:0000313" key="2">
    <source>
        <dbReference type="Proteomes" id="UP001257948"/>
    </source>
</evidence>
<dbReference type="RefSeq" id="WP_314207440.1">
    <property type="nucleotide sequence ID" value="NZ_JAVTLL010000045.1"/>
</dbReference>
<evidence type="ECO:0000313" key="1">
    <source>
        <dbReference type="EMBL" id="MDT7847243.1"/>
    </source>
</evidence>
<name>A0ABU3M776_9ACTN</name>
<keyword evidence="2" id="KW-1185">Reference proteome</keyword>
<dbReference type="EMBL" id="JAVTLL010000045">
    <property type="protein sequence ID" value="MDT7847243.1"/>
    <property type="molecule type" value="Genomic_DNA"/>
</dbReference>
<proteinExistence type="predicted"/>